<dbReference type="Proteomes" id="UP001156882">
    <property type="component" value="Unassembled WGS sequence"/>
</dbReference>
<accession>A0ABQ6CC68</accession>
<sequence>MPAPKSGDVWRYDYLWRWQHDAGETEGRKSRPVSLVAVVIDKDGKTNLFILPITSSPPSSDRLALEVPEIERRRAGLNDMPLWIILDEYNHDLFEGSFYLDPSACIGRFSEAFQRTTLNAFLTAAKSQKTRRVPRTD</sequence>
<reference evidence="2" key="1">
    <citation type="journal article" date="2019" name="Int. J. Syst. Evol. Microbiol.">
        <title>The Global Catalogue of Microorganisms (GCM) 10K type strain sequencing project: providing services to taxonomists for standard genome sequencing and annotation.</title>
        <authorList>
            <consortium name="The Broad Institute Genomics Platform"/>
            <consortium name="The Broad Institute Genome Sequencing Center for Infectious Disease"/>
            <person name="Wu L."/>
            <person name="Ma J."/>
        </authorList>
    </citation>
    <scope>NUCLEOTIDE SEQUENCE [LARGE SCALE GENOMIC DNA]</scope>
    <source>
        <strain evidence="2">NBRC 101365</strain>
    </source>
</reference>
<proteinExistence type="predicted"/>
<dbReference type="EMBL" id="BSPC01000005">
    <property type="protein sequence ID" value="GLS17784.1"/>
    <property type="molecule type" value="Genomic_DNA"/>
</dbReference>
<evidence type="ECO:0008006" key="3">
    <source>
        <dbReference type="Google" id="ProtNLM"/>
    </source>
</evidence>
<organism evidence="1 2">
    <name type="scientific">Labrys miyagiensis</name>
    <dbReference type="NCBI Taxonomy" id="346912"/>
    <lineage>
        <taxon>Bacteria</taxon>
        <taxon>Pseudomonadati</taxon>
        <taxon>Pseudomonadota</taxon>
        <taxon>Alphaproteobacteria</taxon>
        <taxon>Hyphomicrobiales</taxon>
        <taxon>Xanthobacteraceae</taxon>
        <taxon>Labrys</taxon>
    </lineage>
</organism>
<protein>
    <recommendedName>
        <fullName evidence="3">PemK-like, MazF-like toxin of type II toxin-antitoxin system</fullName>
    </recommendedName>
</protein>
<evidence type="ECO:0000313" key="2">
    <source>
        <dbReference type="Proteomes" id="UP001156882"/>
    </source>
</evidence>
<comment type="caution">
    <text evidence="1">The sequence shown here is derived from an EMBL/GenBank/DDBJ whole genome shotgun (WGS) entry which is preliminary data.</text>
</comment>
<gene>
    <name evidence="1" type="ORF">GCM10007874_07990</name>
</gene>
<name>A0ABQ6CC68_9HYPH</name>
<keyword evidence="2" id="KW-1185">Reference proteome</keyword>
<dbReference type="RefSeq" id="WP_284310588.1">
    <property type="nucleotide sequence ID" value="NZ_BSPC01000005.1"/>
</dbReference>
<evidence type="ECO:0000313" key="1">
    <source>
        <dbReference type="EMBL" id="GLS17784.1"/>
    </source>
</evidence>